<evidence type="ECO:0000313" key="1">
    <source>
        <dbReference type="EMBL" id="AKH46394.1"/>
    </source>
</evidence>
<reference evidence="1" key="2">
    <citation type="submission" date="2015-03" db="EMBL/GenBank/DDBJ databases">
        <authorList>
            <person name="Chow C.-E.T."/>
            <person name="Winget D.M."/>
            <person name="White R.A.III."/>
            <person name="Hallam S.J."/>
            <person name="Suttle C.A."/>
        </authorList>
    </citation>
    <scope>NUCLEOTIDE SEQUENCE</scope>
    <source>
        <strain evidence="1">Anoxic3_7</strain>
    </source>
</reference>
<sequence length="52" mass="6020">MIHLNCNKLEIQALRTQGNVYFMLERKLDCLSQVVMVLNLKGKQLKNMVAQT</sequence>
<dbReference type="EMBL" id="KR029582">
    <property type="protein sequence ID" value="AKH46394.1"/>
    <property type="molecule type" value="Genomic_DNA"/>
</dbReference>
<reference evidence="1" key="1">
    <citation type="journal article" date="2015" name="Front. Microbiol.">
        <title>Combining genomic sequencing methods to explore viral diversity and reveal potential virus-host interactions.</title>
        <authorList>
            <person name="Chow C.E."/>
            <person name="Winget D.M."/>
            <person name="White R.A.III."/>
            <person name="Hallam S.J."/>
            <person name="Suttle C.A."/>
        </authorList>
    </citation>
    <scope>NUCLEOTIDE SEQUENCE</scope>
    <source>
        <strain evidence="1">Anoxic3_7</strain>
    </source>
</reference>
<proteinExistence type="predicted"/>
<accession>A0A0F7L1I1</accession>
<protein>
    <submittedName>
        <fullName evidence="1">Uncharacterized protein</fullName>
    </submittedName>
</protein>
<name>A0A0F7L1I1_9VIRU</name>
<organism evidence="1">
    <name type="scientific">uncultured marine virus</name>
    <dbReference type="NCBI Taxonomy" id="186617"/>
    <lineage>
        <taxon>Viruses</taxon>
        <taxon>environmental samples</taxon>
    </lineage>
</organism>